<dbReference type="InterPro" id="IPR011009">
    <property type="entry name" value="Kinase-like_dom_sf"/>
</dbReference>
<evidence type="ECO:0000313" key="3">
    <source>
        <dbReference type="Proteomes" id="UP000619260"/>
    </source>
</evidence>
<dbReference type="SUPFAM" id="SSF56112">
    <property type="entry name" value="Protein kinase-like (PK-like)"/>
    <property type="match status" value="1"/>
</dbReference>
<feature type="domain" description="Aminoglycoside phosphotransferase" evidence="1">
    <location>
        <begin position="44"/>
        <end position="231"/>
    </location>
</feature>
<dbReference type="InterPro" id="IPR002575">
    <property type="entry name" value="Aminoglycoside_PTrfase"/>
</dbReference>
<protein>
    <recommendedName>
        <fullName evidence="1">Aminoglycoside phosphotransferase domain-containing protein</fullName>
    </recommendedName>
</protein>
<evidence type="ECO:0000313" key="2">
    <source>
        <dbReference type="EMBL" id="GIJ44951.1"/>
    </source>
</evidence>
<name>A0A8J4DPH9_9ACTN</name>
<keyword evidence="3" id="KW-1185">Reference proteome</keyword>
<dbReference type="Gene3D" id="3.90.1200.10">
    <property type="match status" value="1"/>
</dbReference>
<comment type="caution">
    <text evidence="2">The sequence shown here is derived from an EMBL/GenBank/DDBJ whole genome shotgun (WGS) entry which is preliminary data.</text>
</comment>
<dbReference type="Proteomes" id="UP000619260">
    <property type="component" value="Unassembled WGS sequence"/>
</dbReference>
<accession>A0A8J4DPH9</accession>
<evidence type="ECO:0000259" key="1">
    <source>
        <dbReference type="Pfam" id="PF01636"/>
    </source>
</evidence>
<reference evidence="2" key="1">
    <citation type="submission" date="2021-01" db="EMBL/GenBank/DDBJ databases">
        <title>Whole genome shotgun sequence of Virgisporangium aliadipatigenens NBRC 105644.</title>
        <authorList>
            <person name="Komaki H."/>
            <person name="Tamura T."/>
        </authorList>
    </citation>
    <scope>NUCLEOTIDE SEQUENCE</scope>
    <source>
        <strain evidence="2">NBRC 105644</strain>
    </source>
</reference>
<dbReference type="Pfam" id="PF01636">
    <property type="entry name" value="APH"/>
    <property type="match status" value="1"/>
</dbReference>
<gene>
    <name evidence="2" type="ORF">Val02_18370</name>
</gene>
<sequence>MLAPPLGLSVEDLRAALAAHWRLDGLPLTYAPVGFGSHHWIAGSYFVTVDHVPAHDSLHAVLDAVRALDLDFVVAPLSTVDGASAVRIDGGFTVAVYPFVEGEVFDWGAWAGSDHRRAVLDMLVRLHAAPVAGLPADDFAIPHRDGLHPHGFTDTGPYASRAAALLAARSSTVRQLLDRYDALVGSAPAGRVFTHGEPHPGNTMRAPDGWRLVDWDTARAAPPERDLWLLDDPVLFDAYTAATGVPVRPAVLELYRVRWDVNDLAVCVERFRRPHVGDADDAETWEILARLLTA</sequence>
<dbReference type="EMBL" id="BOPF01000005">
    <property type="protein sequence ID" value="GIJ44951.1"/>
    <property type="molecule type" value="Genomic_DNA"/>
</dbReference>
<proteinExistence type="predicted"/>
<dbReference type="RefSeq" id="WP_203898503.1">
    <property type="nucleotide sequence ID" value="NZ_BOPF01000005.1"/>
</dbReference>
<organism evidence="2 3">
    <name type="scientific">Virgisporangium aliadipatigenens</name>
    <dbReference type="NCBI Taxonomy" id="741659"/>
    <lineage>
        <taxon>Bacteria</taxon>
        <taxon>Bacillati</taxon>
        <taxon>Actinomycetota</taxon>
        <taxon>Actinomycetes</taxon>
        <taxon>Micromonosporales</taxon>
        <taxon>Micromonosporaceae</taxon>
        <taxon>Virgisporangium</taxon>
    </lineage>
</organism>
<dbReference type="Gene3D" id="3.30.200.20">
    <property type="entry name" value="Phosphorylase Kinase, domain 1"/>
    <property type="match status" value="1"/>
</dbReference>
<dbReference type="AlphaFoldDB" id="A0A8J4DPH9"/>